<evidence type="ECO:0000313" key="12">
    <source>
        <dbReference type="EMBL" id="RVD85918.1"/>
    </source>
</evidence>
<dbReference type="VEuPathDB" id="FungiDB:DFL_004219"/>
<keyword evidence="13" id="KW-1185">Reference proteome</keyword>
<comment type="caution">
    <text evidence="12">The sequence shown here is derived from an EMBL/GenBank/DDBJ whole genome shotgun (WGS) entry which is preliminary data.</text>
</comment>
<dbReference type="InterPro" id="IPR001509">
    <property type="entry name" value="Epimerase_deHydtase"/>
</dbReference>
<dbReference type="OrthoDB" id="9402762at2759"/>
<feature type="domain" description="NAD-dependent epimerase/dehydratase" evidence="11">
    <location>
        <begin position="22"/>
        <end position="53"/>
    </location>
</feature>
<dbReference type="GO" id="GO:0006012">
    <property type="term" value="P:galactose metabolic process"/>
    <property type="evidence" value="ECO:0007669"/>
    <property type="project" value="UniProtKB-KW"/>
</dbReference>
<evidence type="ECO:0000256" key="5">
    <source>
        <dbReference type="ARBA" id="ARBA00023027"/>
    </source>
</evidence>
<evidence type="ECO:0000256" key="7">
    <source>
        <dbReference type="ARBA" id="ARBA00023235"/>
    </source>
</evidence>
<keyword evidence="7" id="KW-0413">Isomerase</keyword>
<dbReference type="GO" id="GO:0005829">
    <property type="term" value="C:cytosol"/>
    <property type="evidence" value="ECO:0007669"/>
    <property type="project" value="TreeGrafter"/>
</dbReference>
<accession>A0A437A460</accession>
<comment type="cofactor">
    <cofactor evidence="2">
        <name>NAD(+)</name>
        <dbReference type="ChEBI" id="CHEBI:57540"/>
    </cofactor>
</comment>
<proteinExistence type="inferred from homology"/>
<evidence type="ECO:0000259" key="11">
    <source>
        <dbReference type="Pfam" id="PF01370"/>
    </source>
</evidence>
<organism evidence="12 13">
    <name type="scientific">Arthrobotrys flagrans</name>
    <name type="common">Nematode-trapping fungus</name>
    <name type="synonym">Trichothecium flagrans</name>
    <dbReference type="NCBI Taxonomy" id="97331"/>
    <lineage>
        <taxon>Eukaryota</taxon>
        <taxon>Fungi</taxon>
        <taxon>Dikarya</taxon>
        <taxon>Ascomycota</taxon>
        <taxon>Pezizomycotina</taxon>
        <taxon>Orbiliomycetes</taxon>
        <taxon>Orbiliales</taxon>
        <taxon>Orbiliaceae</taxon>
        <taxon>Arthrobotrys</taxon>
    </lineage>
</organism>
<evidence type="ECO:0000256" key="3">
    <source>
        <dbReference type="ARBA" id="ARBA00004947"/>
    </source>
</evidence>
<evidence type="ECO:0000313" key="13">
    <source>
        <dbReference type="Proteomes" id="UP000283090"/>
    </source>
</evidence>
<evidence type="ECO:0000256" key="2">
    <source>
        <dbReference type="ARBA" id="ARBA00001911"/>
    </source>
</evidence>
<dbReference type="PANTHER" id="PTHR43725">
    <property type="entry name" value="UDP-GLUCOSE 4-EPIMERASE"/>
    <property type="match status" value="1"/>
</dbReference>
<dbReference type="Proteomes" id="UP000283090">
    <property type="component" value="Unassembled WGS sequence"/>
</dbReference>
<dbReference type="GO" id="GO:0003978">
    <property type="term" value="F:UDP-glucose 4-epimerase activity"/>
    <property type="evidence" value="ECO:0007669"/>
    <property type="project" value="UniProtKB-EC"/>
</dbReference>
<dbReference type="Gene3D" id="3.40.50.720">
    <property type="entry name" value="NAD(P)-binding Rossmann-like Domain"/>
    <property type="match status" value="2"/>
</dbReference>
<sequence>MPSREEEAIAQARQKALGFNIILVTGGSGYIGSHTALELLVTGYAVVVIDNLEDDLPQRFLLYSFMKSTSPTEGPCVFGAWEADEPAATERKPLIKFAEEKILKKEKKIAKSVPKDIGALAVKQHFKCQEFTASSTQTQLPAEKPTKIKVNDVIHSAALKSVGESVSQPLNYYRTLAVLAVAYVKGKETNTREDSVQVGGGGLLTNPYGRSKWMDEEILNDTSVSDPEMQVIALRYFNQRVLTPVASSVKIREEHQTTLSHSSKTYPIKIAKEAAPPSAKDDLTSPISPTFARRLPKAGGSTRGSAFSNVCGNDIPFVLSDACTGDLGTVSADFSKASSERGWYAEFGLQGMCRDVYQWAVDNLRGYERLRRLLMMAQVDQMLSARSWKLSKKKMKMAKLLRIRVLLEAPQILATLSGD</sequence>
<dbReference type="SUPFAM" id="SSF51735">
    <property type="entry name" value="NAD(P)-binding Rossmann-fold domains"/>
    <property type="match status" value="1"/>
</dbReference>
<keyword evidence="5" id="KW-0520">NAD</keyword>
<keyword evidence="6" id="KW-0299">Galactose metabolism</keyword>
<evidence type="ECO:0000256" key="6">
    <source>
        <dbReference type="ARBA" id="ARBA00023144"/>
    </source>
</evidence>
<reference evidence="12 13" key="1">
    <citation type="submission" date="2019-01" db="EMBL/GenBank/DDBJ databases">
        <title>Intercellular communication is required for trap formation in the nematode-trapping fungus Duddingtonia flagrans.</title>
        <authorList>
            <person name="Youssar L."/>
            <person name="Wernet V."/>
            <person name="Hensel N."/>
            <person name="Hildebrandt H.-G."/>
            <person name="Fischer R."/>
        </authorList>
    </citation>
    <scope>NUCLEOTIDE SEQUENCE [LARGE SCALE GENOMIC DNA]</scope>
    <source>
        <strain evidence="12 13">CBS H-5679</strain>
    </source>
</reference>
<comment type="function">
    <text evidence="8">Mutarotase converts alpha-aldose to the beta-anomer. It is active on D-glucose, L-arabinose, D-xylose, D-galactose, maltose and lactose.</text>
</comment>
<dbReference type="GeneID" id="93586530"/>
<evidence type="ECO:0000256" key="1">
    <source>
        <dbReference type="ARBA" id="ARBA00000083"/>
    </source>
</evidence>
<dbReference type="Gene3D" id="3.90.25.10">
    <property type="entry name" value="UDP-galactose 4-epimerase, domain 1"/>
    <property type="match status" value="1"/>
</dbReference>
<dbReference type="PANTHER" id="PTHR43725:SF47">
    <property type="entry name" value="UDP-GLUCOSE 4-EPIMERASE"/>
    <property type="match status" value="1"/>
</dbReference>
<evidence type="ECO:0000256" key="10">
    <source>
        <dbReference type="ARBA" id="ARBA00038238"/>
    </source>
</evidence>
<comment type="similarity">
    <text evidence="9">In the N-terminal section; belongs to the NAD(P)-dependent epimerase/dehydratase family.</text>
</comment>
<dbReference type="EMBL" id="SAEB01000006">
    <property type="protein sequence ID" value="RVD85918.1"/>
    <property type="molecule type" value="Genomic_DNA"/>
</dbReference>
<name>A0A437A460_ARTFL</name>
<evidence type="ECO:0000256" key="8">
    <source>
        <dbReference type="ARBA" id="ARBA00037676"/>
    </source>
</evidence>
<gene>
    <name evidence="12" type="ORF">DFL_004219</name>
</gene>
<dbReference type="STRING" id="97331.A0A437A460"/>
<keyword evidence="6" id="KW-0119">Carbohydrate metabolism</keyword>
<dbReference type="Pfam" id="PF01370">
    <property type="entry name" value="Epimerase"/>
    <property type="match status" value="1"/>
</dbReference>
<dbReference type="AlphaFoldDB" id="A0A437A460"/>
<evidence type="ECO:0000256" key="4">
    <source>
        <dbReference type="ARBA" id="ARBA00005028"/>
    </source>
</evidence>
<comment type="pathway">
    <text evidence="4">Carbohydrate metabolism; hexose metabolism.</text>
</comment>
<dbReference type="RefSeq" id="XP_067491462.1">
    <property type="nucleotide sequence ID" value="XM_067633277.1"/>
</dbReference>
<protein>
    <recommendedName>
        <fullName evidence="11">NAD-dependent epimerase/dehydratase domain-containing protein</fullName>
    </recommendedName>
</protein>
<dbReference type="InterPro" id="IPR036291">
    <property type="entry name" value="NAD(P)-bd_dom_sf"/>
</dbReference>
<comment type="pathway">
    <text evidence="3">Carbohydrate metabolism; galactose metabolism.</text>
</comment>
<comment type="similarity">
    <text evidence="10">In the C-terminal section; belongs to the aldose epimerase family.</text>
</comment>
<evidence type="ECO:0000256" key="9">
    <source>
        <dbReference type="ARBA" id="ARBA00037955"/>
    </source>
</evidence>
<comment type="catalytic activity">
    <reaction evidence="1">
        <text>UDP-alpha-D-glucose = UDP-alpha-D-galactose</text>
        <dbReference type="Rhea" id="RHEA:22168"/>
        <dbReference type="ChEBI" id="CHEBI:58885"/>
        <dbReference type="ChEBI" id="CHEBI:66914"/>
        <dbReference type="EC" id="5.1.3.2"/>
    </reaction>
</comment>